<proteinExistence type="predicted"/>
<dbReference type="SUPFAM" id="SSF52540">
    <property type="entry name" value="P-loop containing nucleoside triphosphate hydrolases"/>
    <property type="match status" value="1"/>
</dbReference>
<dbReference type="Pfam" id="PF00350">
    <property type="entry name" value="Dynamin_N"/>
    <property type="match status" value="1"/>
</dbReference>
<dbReference type="RefSeq" id="WP_190068695.1">
    <property type="nucleotide sequence ID" value="NZ_BNBM01000002.1"/>
</dbReference>
<evidence type="ECO:0000313" key="5">
    <source>
        <dbReference type="Proteomes" id="UP001486207"/>
    </source>
</evidence>
<dbReference type="Gene3D" id="3.40.50.300">
    <property type="entry name" value="P-loop containing nucleotide triphosphate hydrolases"/>
    <property type="match status" value="1"/>
</dbReference>
<dbReference type="InterPro" id="IPR045063">
    <property type="entry name" value="Dynamin_N"/>
</dbReference>
<dbReference type="PANTHER" id="PTHR43681">
    <property type="entry name" value="TRANSMEMBRANE GTPASE FZO"/>
    <property type="match status" value="1"/>
</dbReference>
<organism evidence="4 5">
    <name type="scientific">Streptomyces lanatus</name>
    <dbReference type="NCBI Taxonomy" id="66900"/>
    <lineage>
        <taxon>Bacteria</taxon>
        <taxon>Bacillati</taxon>
        <taxon>Actinomycetota</taxon>
        <taxon>Actinomycetes</taxon>
        <taxon>Kitasatosporales</taxon>
        <taxon>Streptomycetaceae</taxon>
        <taxon>Streptomyces</taxon>
    </lineage>
</organism>
<dbReference type="PANTHER" id="PTHR43681:SF1">
    <property type="entry name" value="SARCALUMENIN"/>
    <property type="match status" value="1"/>
</dbReference>
<gene>
    <name evidence="4" type="ORF">ABT384_02835</name>
</gene>
<evidence type="ECO:0000256" key="1">
    <source>
        <dbReference type="SAM" id="MobiDB-lite"/>
    </source>
</evidence>
<feature type="region of interest" description="Disordered" evidence="1">
    <location>
        <begin position="1"/>
        <end position="21"/>
    </location>
</feature>
<dbReference type="InterPro" id="IPR051943">
    <property type="entry name" value="TRAFAC_Dynamin-like_GTPase"/>
</dbReference>
<keyword evidence="2" id="KW-0812">Transmembrane</keyword>
<feature type="transmembrane region" description="Helical" evidence="2">
    <location>
        <begin position="524"/>
        <end position="547"/>
    </location>
</feature>
<protein>
    <submittedName>
        <fullName evidence="4">Dynamin family protein</fullName>
    </submittedName>
</protein>
<name>A0ABV1XIZ8_9ACTN</name>
<accession>A0ABV1XIZ8</accession>
<comment type="caution">
    <text evidence="4">The sequence shown here is derived from an EMBL/GenBank/DDBJ whole genome shotgun (WGS) entry which is preliminary data.</text>
</comment>
<keyword evidence="2" id="KW-1133">Transmembrane helix</keyword>
<keyword evidence="2" id="KW-0472">Membrane</keyword>
<dbReference type="EMBL" id="JBEPFB010000001">
    <property type="protein sequence ID" value="MER7371581.1"/>
    <property type="molecule type" value="Genomic_DNA"/>
</dbReference>
<keyword evidence="5" id="KW-1185">Reference proteome</keyword>
<evidence type="ECO:0000313" key="4">
    <source>
        <dbReference type="EMBL" id="MER7371581.1"/>
    </source>
</evidence>
<evidence type="ECO:0000256" key="2">
    <source>
        <dbReference type="SAM" id="Phobius"/>
    </source>
</evidence>
<evidence type="ECO:0000259" key="3">
    <source>
        <dbReference type="Pfam" id="PF00350"/>
    </source>
</evidence>
<sequence>MTSSAHKPPDAPPRPAGDIRGTDERLARLAQTTATFGREYGADASACDALARLRGRWEARLLPVVVVGEVSAGKSLLINALLGRRLLPTHFATSTATWTHLHHGHGFGARAWLRSATGGTVAAEIAEADLGAYLSVDGERLVADRHGRGTGVEYVDITLPAPILRDGLQLLDTPGVGGLRAAHRRAALAALVEADAVMFVTKPGAPLTRSERLFLAEAVERVTACIVVQPHRDETRDADRTLEQEMATLRDPEQWSALLGDAEQGRRLAERFASVPGVSVSARNALDALDPEDGAVPSGAEELLAVSQLSLLRELLDTEVVDRGNSLHRANIRRLVTILLTDLRSRAEQRIAVLRGAEEASAVISERETRIARWVAHDGDYWRKQYEAVCQSMSSAIKARARDHAAELDREYRARLTGLKPAEVHDQVQQLLGEPELAFTELVRFGEEQLNAAVARVRALMADEGIDETFAQKAQAEKVFQRLPAPKDTGWEMDVTDVPAAMGGGITAVGVTAVGAVVLQNAGLIGVGAAIPVFWPFVIGATVFGGISTYRKYRARTANQAADVLASVCWQVRETAAAEALKVLARRRDELAEGIRNALADLEKRVREDRRYLSERAGLTPEQRAARVAEHREAIARADTLLGDLAELTGTSTV</sequence>
<feature type="domain" description="Dynamin N-terminal" evidence="3">
    <location>
        <begin position="64"/>
        <end position="221"/>
    </location>
</feature>
<reference evidence="4 5" key="1">
    <citation type="submission" date="2024-06" db="EMBL/GenBank/DDBJ databases">
        <title>The Natural Products Discovery Center: Release of the First 8490 Sequenced Strains for Exploring Actinobacteria Biosynthetic Diversity.</title>
        <authorList>
            <person name="Kalkreuter E."/>
            <person name="Kautsar S.A."/>
            <person name="Yang D."/>
            <person name="Bader C.D."/>
            <person name="Teijaro C.N."/>
            <person name="Fluegel L."/>
            <person name="Davis C.M."/>
            <person name="Simpson J.R."/>
            <person name="Lauterbach L."/>
            <person name="Steele A.D."/>
            <person name="Gui C."/>
            <person name="Meng S."/>
            <person name="Li G."/>
            <person name="Viehrig K."/>
            <person name="Ye F."/>
            <person name="Su P."/>
            <person name="Kiefer A.F."/>
            <person name="Nichols A."/>
            <person name="Cepeda A.J."/>
            <person name="Yan W."/>
            <person name="Fan B."/>
            <person name="Jiang Y."/>
            <person name="Adhikari A."/>
            <person name="Zheng C.-J."/>
            <person name="Schuster L."/>
            <person name="Cowan T.M."/>
            <person name="Smanski M.J."/>
            <person name="Chevrette M.G."/>
            <person name="De Carvalho L.P.S."/>
            <person name="Shen B."/>
        </authorList>
    </citation>
    <scope>NUCLEOTIDE SEQUENCE [LARGE SCALE GENOMIC DNA]</scope>
    <source>
        <strain evidence="4 5">NPDC000155</strain>
    </source>
</reference>
<dbReference type="Proteomes" id="UP001486207">
    <property type="component" value="Unassembled WGS sequence"/>
</dbReference>
<dbReference type="InterPro" id="IPR027417">
    <property type="entry name" value="P-loop_NTPase"/>
</dbReference>